<evidence type="ECO:0000313" key="2">
    <source>
        <dbReference type="EMBL" id="KAK3293611.1"/>
    </source>
</evidence>
<feature type="coiled-coil region" evidence="1">
    <location>
        <begin position="172"/>
        <end position="199"/>
    </location>
</feature>
<gene>
    <name evidence="2" type="ORF">B0H64DRAFT_405080</name>
</gene>
<dbReference type="Proteomes" id="UP001278766">
    <property type="component" value="Unassembled WGS sequence"/>
</dbReference>
<reference evidence="2" key="1">
    <citation type="journal article" date="2023" name="Mol. Phylogenet. Evol.">
        <title>Genome-scale phylogeny and comparative genomics of the fungal order Sordariales.</title>
        <authorList>
            <person name="Hensen N."/>
            <person name="Bonometti L."/>
            <person name="Westerberg I."/>
            <person name="Brannstrom I.O."/>
            <person name="Guillou S."/>
            <person name="Cros-Aarteil S."/>
            <person name="Calhoun S."/>
            <person name="Haridas S."/>
            <person name="Kuo A."/>
            <person name="Mondo S."/>
            <person name="Pangilinan J."/>
            <person name="Riley R."/>
            <person name="LaButti K."/>
            <person name="Andreopoulos B."/>
            <person name="Lipzen A."/>
            <person name="Chen C."/>
            <person name="Yan M."/>
            <person name="Daum C."/>
            <person name="Ng V."/>
            <person name="Clum A."/>
            <person name="Steindorff A."/>
            <person name="Ohm R.A."/>
            <person name="Martin F."/>
            <person name="Silar P."/>
            <person name="Natvig D.O."/>
            <person name="Lalanne C."/>
            <person name="Gautier V."/>
            <person name="Ament-Velasquez S.L."/>
            <person name="Kruys A."/>
            <person name="Hutchinson M.I."/>
            <person name="Powell A.J."/>
            <person name="Barry K."/>
            <person name="Miller A.N."/>
            <person name="Grigoriev I.V."/>
            <person name="Debuchy R."/>
            <person name="Gladieux P."/>
            <person name="Hiltunen Thoren M."/>
            <person name="Johannesson H."/>
        </authorList>
    </citation>
    <scope>NUCLEOTIDE SEQUENCE</scope>
    <source>
        <strain evidence="2">CBS 168.71</strain>
    </source>
</reference>
<keyword evidence="1" id="KW-0175">Coiled coil</keyword>
<comment type="caution">
    <text evidence="2">The sequence shown here is derived from an EMBL/GenBank/DDBJ whole genome shotgun (WGS) entry which is preliminary data.</text>
</comment>
<accession>A0AAE0LQ13</accession>
<keyword evidence="3" id="KW-1185">Reference proteome</keyword>
<evidence type="ECO:0000256" key="1">
    <source>
        <dbReference type="SAM" id="Coils"/>
    </source>
</evidence>
<protein>
    <submittedName>
        <fullName evidence="2">Uncharacterized protein</fullName>
    </submittedName>
</protein>
<dbReference type="GeneID" id="87841368"/>
<evidence type="ECO:0000313" key="3">
    <source>
        <dbReference type="Proteomes" id="UP001278766"/>
    </source>
</evidence>
<reference evidence="2" key="2">
    <citation type="submission" date="2023-06" db="EMBL/GenBank/DDBJ databases">
        <authorList>
            <consortium name="Lawrence Berkeley National Laboratory"/>
            <person name="Haridas S."/>
            <person name="Hensen N."/>
            <person name="Bonometti L."/>
            <person name="Westerberg I."/>
            <person name="Brannstrom I.O."/>
            <person name="Guillou S."/>
            <person name="Cros-Aarteil S."/>
            <person name="Calhoun S."/>
            <person name="Kuo A."/>
            <person name="Mondo S."/>
            <person name="Pangilinan J."/>
            <person name="Riley R."/>
            <person name="Labutti K."/>
            <person name="Andreopoulos B."/>
            <person name="Lipzen A."/>
            <person name="Chen C."/>
            <person name="Yanf M."/>
            <person name="Daum C."/>
            <person name="Ng V."/>
            <person name="Clum A."/>
            <person name="Steindorff A."/>
            <person name="Ohm R."/>
            <person name="Martin F."/>
            <person name="Silar P."/>
            <person name="Natvig D."/>
            <person name="Lalanne C."/>
            <person name="Gautier V."/>
            <person name="Ament-Velasquez S.L."/>
            <person name="Kruys A."/>
            <person name="Hutchinson M.I."/>
            <person name="Powell A.J."/>
            <person name="Barry K."/>
            <person name="Miller A.N."/>
            <person name="Grigoriev I.V."/>
            <person name="Debuchy R."/>
            <person name="Gladieux P."/>
            <person name="Thoren M.H."/>
            <person name="Johannesson H."/>
        </authorList>
    </citation>
    <scope>NUCLEOTIDE SEQUENCE</scope>
    <source>
        <strain evidence="2">CBS 168.71</strain>
    </source>
</reference>
<dbReference type="RefSeq" id="XP_062657125.1">
    <property type="nucleotide sequence ID" value="XM_062804420.1"/>
</dbReference>
<dbReference type="AlphaFoldDB" id="A0AAE0LQ13"/>
<proteinExistence type="predicted"/>
<organism evidence="2 3">
    <name type="scientific">Chaetomium fimeti</name>
    <dbReference type="NCBI Taxonomy" id="1854472"/>
    <lineage>
        <taxon>Eukaryota</taxon>
        <taxon>Fungi</taxon>
        <taxon>Dikarya</taxon>
        <taxon>Ascomycota</taxon>
        <taxon>Pezizomycotina</taxon>
        <taxon>Sordariomycetes</taxon>
        <taxon>Sordariomycetidae</taxon>
        <taxon>Sordariales</taxon>
        <taxon>Chaetomiaceae</taxon>
        <taxon>Chaetomium</taxon>
    </lineage>
</organism>
<sequence>MGGNADSFIVGLTEHPRLKDVERERDELRAKVTRLDAEKRIFTRDVRKVLTESKSNEWQPNGDPYHQILEFAVIHEARARTASEAQESWIRAYKKEKRQRIAREKTVQQLTAKLDYQAQTAIQATENQHKLEAGNEWFQHLVNTRVKEYQGMMQSQEKRHSAMLQRLINAHTAEMSEQMTVYEKELADLRVQHERELAEKPNCEGG</sequence>
<name>A0AAE0LQ13_9PEZI</name>
<dbReference type="EMBL" id="JAUEPN010000006">
    <property type="protein sequence ID" value="KAK3293611.1"/>
    <property type="molecule type" value="Genomic_DNA"/>
</dbReference>